<accession>A0A975F2F5</accession>
<name>A0A975F2F5_9SPIR</name>
<dbReference type="AlphaFoldDB" id="A0A975F2F5"/>
<organism evidence="1 2">
    <name type="scientific">Treponema parvum</name>
    <dbReference type="NCBI Taxonomy" id="138851"/>
    <lineage>
        <taxon>Bacteria</taxon>
        <taxon>Pseudomonadati</taxon>
        <taxon>Spirochaetota</taxon>
        <taxon>Spirochaetia</taxon>
        <taxon>Spirochaetales</taxon>
        <taxon>Treponemataceae</taxon>
        <taxon>Treponema</taxon>
    </lineage>
</organism>
<dbReference type="EMBL" id="CP054142">
    <property type="protein sequence ID" value="QTQ13279.1"/>
    <property type="molecule type" value="Genomic_DNA"/>
</dbReference>
<evidence type="ECO:0000313" key="1">
    <source>
        <dbReference type="EMBL" id="QTQ13279.1"/>
    </source>
</evidence>
<dbReference type="RefSeq" id="WP_210119977.1">
    <property type="nucleotide sequence ID" value="NZ_CP054142.1"/>
</dbReference>
<reference evidence="1 2" key="1">
    <citation type="journal article" date="2021" name="Microbiol. Resour. Announc.">
        <title>Complete Genome Sequences of Three Human Oral Treponema parvum Isolates.</title>
        <authorList>
            <person name="Zeng H."/>
            <person name="Watt R.M."/>
        </authorList>
    </citation>
    <scope>NUCLEOTIDE SEQUENCE [LARGE SCALE GENOMIC DNA]</scope>
    <source>
        <strain evidence="1 2">ATCC 700770</strain>
    </source>
</reference>
<dbReference type="KEGG" id="tpav:HRQ91_01740"/>
<dbReference type="Proteomes" id="UP000671908">
    <property type="component" value="Chromosome"/>
</dbReference>
<keyword evidence="2" id="KW-1185">Reference proteome</keyword>
<evidence type="ECO:0000313" key="2">
    <source>
        <dbReference type="Proteomes" id="UP000671908"/>
    </source>
</evidence>
<proteinExistence type="predicted"/>
<gene>
    <name evidence="1" type="ORF">HRQ91_01740</name>
</gene>
<protein>
    <submittedName>
        <fullName evidence="1">Uncharacterized protein</fullName>
    </submittedName>
</protein>
<sequence length="480" mass="55292">MYVSSEAVINQFLRTYPYPFTAEALQEFLIKGKGKISLKDCKDYLETSPFVFELHKGVYITRAGAFTGKKFSFKLTQEEIDKNMFIPGHRFMPFANPETLSFSLNFLFNGASLYKTSKEFDSFSAAKFFLLFGEEYVSQYIAADPANEDLDLASLDFELPQKVWLTGISLEPFQKAFGIHYGDRILCELIDWDAGTFSVSPIKTSDHGLKIRKDDVKRQEWYDKLEKYLLEGFDDIGPLNSIEEQLANVFFKHGDELSCEECGSVEELLQRSKKIGFENYGVESRLWRIGEDVPAVGAWNSSFKELSAEDWLPSIDFLIDTYIKDLMYQKKNDTIGLEESLKSLPFEKKEIRDVKQRIENRKAEIAKTYNWFADFVTGAVRHSALKLYREACSLMCDIMSEAVDLEKLPQQELVILTQLYTHLLHMLESLEMTPAYINEESEAMMLSLEGMEFNFYDIRPIIRASVIEQSKKGFKIIGKL</sequence>